<gene>
    <name evidence="10" type="ORF">P691DRAFT_632184</name>
</gene>
<reference evidence="10" key="1">
    <citation type="submission" date="2020-11" db="EMBL/GenBank/DDBJ databases">
        <authorList>
            <consortium name="DOE Joint Genome Institute"/>
            <person name="Ahrendt S."/>
            <person name="Riley R."/>
            <person name="Andreopoulos W."/>
            <person name="Labutti K."/>
            <person name="Pangilinan J."/>
            <person name="Ruiz-Duenas F.J."/>
            <person name="Barrasa J.M."/>
            <person name="Sanchez-Garcia M."/>
            <person name="Camarero S."/>
            <person name="Miyauchi S."/>
            <person name="Serrano A."/>
            <person name="Linde D."/>
            <person name="Babiker R."/>
            <person name="Drula E."/>
            <person name="Ayuso-Fernandez I."/>
            <person name="Pacheco R."/>
            <person name="Padilla G."/>
            <person name="Ferreira P."/>
            <person name="Barriuso J."/>
            <person name="Kellner H."/>
            <person name="Castanera R."/>
            <person name="Alfaro M."/>
            <person name="Ramirez L."/>
            <person name="Pisabarro A.G."/>
            <person name="Kuo A."/>
            <person name="Tritt A."/>
            <person name="Lipzen A."/>
            <person name="He G."/>
            <person name="Yan M."/>
            <person name="Ng V."/>
            <person name="Cullen D."/>
            <person name="Martin F."/>
            <person name="Rosso M.-N."/>
            <person name="Henrissat B."/>
            <person name="Hibbett D."/>
            <person name="Martinez A.T."/>
            <person name="Grigoriev I.V."/>
        </authorList>
    </citation>
    <scope>NUCLEOTIDE SEQUENCE</scope>
    <source>
        <strain evidence="10">MF-IS2</strain>
    </source>
</reference>
<dbReference type="EMBL" id="MU151106">
    <property type="protein sequence ID" value="KAF9450399.1"/>
    <property type="molecule type" value="Genomic_DNA"/>
</dbReference>
<dbReference type="GO" id="GO:0008270">
    <property type="term" value="F:zinc ion binding"/>
    <property type="evidence" value="ECO:0007669"/>
    <property type="project" value="UniProtKB-KW"/>
</dbReference>
<dbReference type="InterPro" id="IPR001841">
    <property type="entry name" value="Znf_RING"/>
</dbReference>
<evidence type="ECO:0000256" key="1">
    <source>
        <dbReference type="ARBA" id="ARBA00000900"/>
    </source>
</evidence>
<evidence type="ECO:0000256" key="8">
    <source>
        <dbReference type="PROSITE-ProRule" id="PRU00175"/>
    </source>
</evidence>
<evidence type="ECO:0000256" key="2">
    <source>
        <dbReference type="ARBA" id="ARBA00012483"/>
    </source>
</evidence>
<evidence type="ECO:0000313" key="11">
    <source>
        <dbReference type="Proteomes" id="UP000807342"/>
    </source>
</evidence>
<feature type="domain" description="RING-type" evidence="9">
    <location>
        <begin position="51"/>
        <end position="93"/>
    </location>
</feature>
<dbReference type="InterPro" id="IPR013083">
    <property type="entry name" value="Znf_RING/FYVE/PHD"/>
</dbReference>
<evidence type="ECO:0000256" key="7">
    <source>
        <dbReference type="ARBA" id="ARBA00022833"/>
    </source>
</evidence>
<dbReference type="SUPFAM" id="SSF57850">
    <property type="entry name" value="RING/U-box"/>
    <property type="match status" value="1"/>
</dbReference>
<dbReference type="PANTHER" id="PTHR22937">
    <property type="entry name" value="E3 UBIQUITIN-PROTEIN LIGASE RNF165"/>
    <property type="match status" value="1"/>
</dbReference>
<evidence type="ECO:0000256" key="3">
    <source>
        <dbReference type="ARBA" id="ARBA00022679"/>
    </source>
</evidence>
<dbReference type="Gene3D" id="3.30.40.10">
    <property type="entry name" value="Zinc/RING finger domain, C3HC4 (zinc finger)"/>
    <property type="match status" value="1"/>
</dbReference>
<dbReference type="OrthoDB" id="8062037at2759"/>
<dbReference type="Proteomes" id="UP000807342">
    <property type="component" value="Unassembled WGS sequence"/>
</dbReference>
<comment type="catalytic activity">
    <reaction evidence="1">
        <text>S-ubiquitinyl-[E2 ubiquitin-conjugating enzyme]-L-cysteine + [acceptor protein]-L-lysine = [E2 ubiquitin-conjugating enzyme]-L-cysteine + N(6)-ubiquitinyl-[acceptor protein]-L-lysine.</text>
        <dbReference type="EC" id="2.3.2.27"/>
    </reaction>
</comment>
<keyword evidence="11" id="KW-1185">Reference proteome</keyword>
<evidence type="ECO:0000256" key="4">
    <source>
        <dbReference type="ARBA" id="ARBA00022723"/>
    </source>
</evidence>
<evidence type="ECO:0000313" key="10">
    <source>
        <dbReference type="EMBL" id="KAF9450399.1"/>
    </source>
</evidence>
<keyword evidence="4" id="KW-0479">Metal-binding</keyword>
<accession>A0A9P6C6J8</accession>
<dbReference type="PROSITE" id="PS50089">
    <property type="entry name" value="ZF_RING_2"/>
    <property type="match status" value="1"/>
</dbReference>
<evidence type="ECO:0000256" key="6">
    <source>
        <dbReference type="ARBA" id="ARBA00022786"/>
    </source>
</evidence>
<keyword evidence="7" id="KW-0862">Zinc</keyword>
<organism evidence="10 11">
    <name type="scientific">Macrolepiota fuliginosa MF-IS2</name>
    <dbReference type="NCBI Taxonomy" id="1400762"/>
    <lineage>
        <taxon>Eukaryota</taxon>
        <taxon>Fungi</taxon>
        <taxon>Dikarya</taxon>
        <taxon>Basidiomycota</taxon>
        <taxon>Agaricomycotina</taxon>
        <taxon>Agaricomycetes</taxon>
        <taxon>Agaricomycetidae</taxon>
        <taxon>Agaricales</taxon>
        <taxon>Agaricineae</taxon>
        <taxon>Agaricaceae</taxon>
        <taxon>Macrolepiota</taxon>
    </lineage>
</organism>
<dbReference type="GO" id="GO:0061630">
    <property type="term" value="F:ubiquitin protein ligase activity"/>
    <property type="evidence" value="ECO:0007669"/>
    <property type="project" value="UniProtKB-EC"/>
</dbReference>
<keyword evidence="6" id="KW-0833">Ubl conjugation pathway</keyword>
<evidence type="ECO:0000259" key="9">
    <source>
        <dbReference type="PROSITE" id="PS50089"/>
    </source>
</evidence>
<feature type="non-terminal residue" evidence="10">
    <location>
        <position position="97"/>
    </location>
</feature>
<comment type="caution">
    <text evidence="10">The sequence shown here is derived from an EMBL/GenBank/DDBJ whole genome shotgun (WGS) entry which is preliminary data.</text>
</comment>
<keyword evidence="5 8" id="KW-0863">Zinc-finger</keyword>
<dbReference type="PANTHER" id="PTHR22937:SF65">
    <property type="entry name" value="E3 UBIQUITIN-PROTEIN LIGASE ARK2C"/>
    <property type="match status" value="1"/>
</dbReference>
<dbReference type="Pfam" id="PF13639">
    <property type="entry name" value="zf-RING_2"/>
    <property type="match status" value="1"/>
</dbReference>
<proteinExistence type="predicted"/>
<dbReference type="EC" id="2.3.2.27" evidence="2"/>
<feature type="non-terminal residue" evidence="10">
    <location>
        <position position="1"/>
    </location>
</feature>
<evidence type="ECO:0000256" key="5">
    <source>
        <dbReference type="ARBA" id="ARBA00022771"/>
    </source>
</evidence>
<sequence>DDEFDTSYESLLRLQAALGEVKPRSTPEAVLKRLQRAKYREWAAEGTDPRCPICLEDYEPDDDVLKMGNCVHWQHKACLEKWLEKANTCPVCRADVE</sequence>
<dbReference type="InterPro" id="IPR045191">
    <property type="entry name" value="MBR1/2-like"/>
</dbReference>
<dbReference type="AlphaFoldDB" id="A0A9P6C6J8"/>
<protein>
    <recommendedName>
        <fullName evidence="2">RING-type E3 ubiquitin transferase</fullName>
        <ecNumber evidence="2">2.3.2.27</ecNumber>
    </recommendedName>
</protein>
<keyword evidence="3" id="KW-0808">Transferase</keyword>
<name>A0A9P6C6J8_9AGAR</name>
<dbReference type="SMART" id="SM00184">
    <property type="entry name" value="RING"/>
    <property type="match status" value="1"/>
</dbReference>